<feature type="compositionally biased region" description="Polar residues" evidence="1">
    <location>
        <begin position="266"/>
        <end position="284"/>
    </location>
</feature>
<gene>
    <name evidence="4" type="primary">LOC115633431</name>
</gene>
<feature type="compositionally biased region" description="Low complexity" evidence="1">
    <location>
        <begin position="226"/>
        <end position="241"/>
    </location>
</feature>
<feature type="compositionally biased region" description="Gly residues" evidence="1">
    <location>
        <begin position="149"/>
        <end position="161"/>
    </location>
</feature>
<proteinExistence type="predicted"/>
<sequence>MFPKRLSVQLLIALLSAHLALAPPPPNNERFNADQTQGISPTYSGQGEGWGYGQPQRPDFHHHHHRGSHHGHHQYNNPHYEPNYPPYQPGWNNQAPLLGGRGRPDQQGYFPPRPNFNVNPQYGFRQPTPGGQFGGQQPFGPGASELGVGSRGQGSQFGGSGVNDFGLQRPGAGEAGGPFQQGSGQAPQPGGNSPSTFDFQQPGAGQSPQPGGNSPSILDFQQPNVGQAAGPFQQAPGQSAQRGGNSPQTFDFQQPGVGQGGAFEQGPQSGGNDLSSFNFQQPAASFQPRPGQDSQTGGTSSNGNDQKIDLSNFFNTNKEFLSPELATQQPHQDLEQAIQSNPTEGGAGAVKPGSVDNRNIFETLPNCPDGMQYLGGRCRKSA</sequence>
<name>A0A6J2UH41_DROLE</name>
<feature type="compositionally biased region" description="Low complexity" evidence="1">
    <location>
        <begin position="177"/>
        <end position="216"/>
    </location>
</feature>
<evidence type="ECO:0000256" key="1">
    <source>
        <dbReference type="SAM" id="MobiDB-lite"/>
    </source>
</evidence>
<dbReference type="Proteomes" id="UP000504634">
    <property type="component" value="Unplaced"/>
</dbReference>
<dbReference type="RefSeq" id="XP_030386753.1">
    <property type="nucleotide sequence ID" value="XM_030530893.1"/>
</dbReference>
<evidence type="ECO:0000313" key="4">
    <source>
        <dbReference type="RefSeq" id="XP_030386753.1"/>
    </source>
</evidence>
<feature type="compositionally biased region" description="Polar residues" evidence="1">
    <location>
        <begin position="242"/>
        <end position="252"/>
    </location>
</feature>
<dbReference type="OrthoDB" id="7870095at2759"/>
<organism evidence="3 4">
    <name type="scientific">Drosophila lebanonensis</name>
    <name type="common">Fruit fly</name>
    <name type="synonym">Scaptodrosophila lebanonensis</name>
    <dbReference type="NCBI Taxonomy" id="7225"/>
    <lineage>
        <taxon>Eukaryota</taxon>
        <taxon>Metazoa</taxon>
        <taxon>Ecdysozoa</taxon>
        <taxon>Arthropoda</taxon>
        <taxon>Hexapoda</taxon>
        <taxon>Insecta</taxon>
        <taxon>Pterygota</taxon>
        <taxon>Neoptera</taxon>
        <taxon>Endopterygota</taxon>
        <taxon>Diptera</taxon>
        <taxon>Brachycera</taxon>
        <taxon>Muscomorpha</taxon>
        <taxon>Ephydroidea</taxon>
        <taxon>Drosophilidae</taxon>
        <taxon>Scaptodrosophila</taxon>
    </lineage>
</organism>
<feature type="compositionally biased region" description="Polar residues" evidence="1">
    <location>
        <begin position="292"/>
        <end position="305"/>
    </location>
</feature>
<feature type="compositionally biased region" description="Basic residues" evidence="1">
    <location>
        <begin position="60"/>
        <end position="73"/>
    </location>
</feature>
<feature type="signal peptide" evidence="2">
    <location>
        <begin position="1"/>
        <end position="22"/>
    </location>
</feature>
<feature type="compositionally biased region" description="Polar residues" evidence="1">
    <location>
        <begin position="312"/>
        <end position="343"/>
    </location>
</feature>
<feature type="compositionally biased region" description="Polar residues" evidence="1">
    <location>
        <begin position="29"/>
        <end position="45"/>
    </location>
</feature>
<reference evidence="4" key="1">
    <citation type="submission" date="2025-08" db="UniProtKB">
        <authorList>
            <consortium name="RefSeq"/>
        </authorList>
    </citation>
    <scope>IDENTIFICATION</scope>
    <source>
        <strain evidence="4">11010-0011.00</strain>
        <tissue evidence="4">Whole body</tissue>
    </source>
</reference>
<evidence type="ECO:0000256" key="2">
    <source>
        <dbReference type="SAM" id="SignalP"/>
    </source>
</evidence>
<dbReference type="GeneID" id="115633431"/>
<feature type="chain" id="PRO_5026726714" evidence="2">
    <location>
        <begin position="23"/>
        <end position="382"/>
    </location>
</feature>
<accession>A0A6J2UH41</accession>
<feature type="region of interest" description="Disordered" evidence="1">
    <location>
        <begin position="26"/>
        <end position="357"/>
    </location>
</feature>
<evidence type="ECO:0000313" key="3">
    <source>
        <dbReference type="Proteomes" id="UP000504634"/>
    </source>
</evidence>
<keyword evidence="2" id="KW-0732">Signal</keyword>
<dbReference type="AlphaFoldDB" id="A0A6J2UH41"/>
<dbReference type="CTD" id="2634"/>
<keyword evidence="3" id="KW-1185">Reference proteome</keyword>
<feature type="compositionally biased region" description="Low complexity" evidence="1">
    <location>
        <begin position="123"/>
        <end position="142"/>
    </location>
</feature>
<protein>
    <submittedName>
        <fullName evidence="4">Glutenin, high molecular weight subunit DX5</fullName>
    </submittedName>
</protein>